<dbReference type="Pfam" id="PF03328">
    <property type="entry name" value="HpcH_HpaI"/>
    <property type="match status" value="1"/>
</dbReference>
<reference evidence="5 6" key="1">
    <citation type="journal article" date="2019" name="Int. J. Syst. Evol. Microbiol.">
        <title>The Global Catalogue of Microorganisms (GCM) 10K type strain sequencing project: providing services to taxonomists for standard genome sequencing and annotation.</title>
        <authorList>
            <consortium name="The Broad Institute Genomics Platform"/>
            <consortium name="The Broad Institute Genome Sequencing Center for Infectious Disease"/>
            <person name="Wu L."/>
            <person name="Ma J."/>
        </authorList>
    </citation>
    <scope>NUCLEOTIDE SEQUENCE [LARGE SCALE GENOMIC DNA]</scope>
    <source>
        <strain evidence="5 6">JCM 17504</strain>
    </source>
</reference>
<dbReference type="InterPro" id="IPR011206">
    <property type="entry name" value="Citrate_lyase_beta/mcl1/mcl2"/>
</dbReference>
<comment type="caution">
    <text evidence="5">The sequence shown here is derived from an EMBL/GenBank/DDBJ whole genome shotgun (WGS) entry which is preliminary data.</text>
</comment>
<evidence type="ECO:0000313" key="5">
    <source>
        <dbReference type="EMBL" id="GAA5065926.1"/>
    </source>
</evidence>
<dbReference type="PANTHER" id="PTHR32308:SF0">
    <property type="entry name" value="HPCH_HPAI ALDOLASE_CITRATE LYASE DOMAIN-CONTAINING PROTEIN"/>
    <property type="match status" value="1"/>
</dbReference>
<dbReference type="GO" id="GO:0006107">
    <property type="term" value="P:oxaloacetate metabolic process"/>
    <property type="evidence" value="ECO:0007669"/>
    <property type="project" value="TreeGrafter"/>
</dbReference>
<dbReference type="Proteomes" id="UP001501729">
    <property type="component" value="Unassembled WGS sequence"/>
</dbReference>
<dbReference type="PIRSF" id="PIRSF015582">
    <property type="entry name" value="Cit_lyase_B"/>
    <property type="match status" value="1"/>
</dbReference>
<protein>
    <submittedName>
        <fullName evidence="5">(3S)-malyl-CoA thioesterase</fullName>
    </submittedName>
</protein>
<evidence type="ECO:0000313" key="6">
    <source>
        <dbReference type="Proteomes" id="UP001501729"/>
    </source>
</evidence>
<accession>A0AAV3URU1</accession>
<evidence type="ECO:0000256" key="1">
    <source>
        <dbReference type="ARBA" id="ARBA00001946"/>
    </source>
</evidence>
<dbReference type="InterPro" id="IPR005000">
    <property type="entry name" value="Aldolase/citrate-lyase_domain"/>
</dbReference>
<keyword evidence="3" id="KW-0460">Magnesium</keyword>
<organism evidence="5 6">
    <name type="scientific">Haladaptatus pallidirubidus</name>
    <dbReference type="NCBI Taxonomy" id="1008152"/>
    <lineage>
        <taxon>Archaea</taxon>
        <taxon>Methanobacteriati</taxon>
        <taxon>Methanobacteriota</taxon>
        <taxon>Stenosarchaea group</taxon>
        <taxon>Halobacteria</taxon>
        <taxon>Halobacteriales</taxon>
        <taxon>Haladaptataceae</taxon>
        <taxon>Haladaptatus</taxon>
    </lineage>
</organism>
<comment type="cofactor">
    <cofactor evidence="1">
        <name>Mg(2+)</name>
        <dbReference type="ChEBI" id="CHEBI:18420"/>
    </cofactor>
</comment>
<feature type="domain" description="HpcH/HpaI aldolase/citrate lyase" evidence="4">
    <location>
        <begin position="7"/>
        <end position="220"/>
    </location>
</feature>
<proteinExistence type="predicted"/>
<dbReference type="Gene3D" id="3.20.20.60">
    <property type="entry name" value="Phosphoenolpyruvate-binding domains"/>
    <property type="match status" value="1"/>
</dbReference>
<dbReference type="GO" id="GO:0000287">
    <property type="term" value="F:magnesium ion binding"/>
    <property type="evidence" value="ECO:0007669"/>
    <property type="project" value="TreeGrafter"/>
</dbReference>
<name>A0AAV3URU1_9EURY</name>
<dbReference type="SUPFAM" id="SSF51621">
    <property type="entry name" value="Phosphoenolpyruvate/pyruvate domain"/>
    <property type="match status" value="1"/>
</dbReference>
<evidence type="ECO:0000256" key="2">
    <source>
        <dbReference type="ARBA" id="ARBA00022723"/>
    </source>
</evidence>
<dbReference type="GO" id="GO:0003824">
    <property type="term" value="F:catalytic activity"/>
    <property type="evidence" value="ECO:0007669"/>
    <property type="project" value="InterPro"/>
</dbReference>
<gene>
    <name evidence="5" type="ORF">GCM10025751_57350</name>
</gene>
<evidence type="ECO:0000259" key="4">
    <source>
        <dbReference type="Pfam" id="PF03328"/>
    </source>
</evidence>
<dbReference type="GeneID" id="68617346"/>
<dbReference type="AlphaFoldDB" id="A0AAV3URU1"/>
<dbReference type="EMBL" id="BAABKX010000030">
    <property type="protein sequence ID" value="GAA5065926.1"/>
    <property type="molecule type" value="Genomic_DNA"/>
</dbReference>
<dbReference type="RefSeq" id="WP_227779187.1">
    <property type="nucleotide sequence ID" value="NZ_BAABKX010000030.1"/>
</dbReference>
<keyword evidence="2" id="KW-0479">Metal-binding</keyword>
<evidence type="ECO:0000256" key="3">
    <source>
        <dbReference type="ARBA" id="ARBA00022842"/>
    </source>
</evidence>
<dbReference type="InterPro" id="IPR040442">
    <property type="entry name" value="Pyrv_kinase-like_dom_sf"/>
</dbReference>
<dbReference type="PANTHER" id="PTHR32308">
    <property type="entry name" value="LYASE BETA SUBUNIT, PUTATIVE (AFU_ORTHOLOGUE AFUA_4G13030)-RELATED"/>
    <property type="match status" value="1"/>
</dbReference>
<keyword evidence="6" id="KW-1185">Reference proteome</keyword>
<dbReference type="InterPro" id="IPR015813">
    <property type="entry name" value="Pyrv/PenolPyrv_kinase-like_dom"/>
</dbReference>
<sequence length="279" mass="30192">MTVRPRRSALFTPADDAEMLRKAAETDADALIFDLEDAVPPDEKSAARENLRTVVPTLDGNREIAVRVNARNTEFFTDDIVAAIDAGADAVVLPMVESGRNIRESWSALTVLADDPPALRATIETPTGMDAGREIAAACRATGTVSLAFGFADYCKAIGAPGTPDRVRKRLELRTVEYASMAGVDPVASVHLDVDDEAGVRQVAERARALGFLGMTAIHPAQLAPINEAFTPEAEELAQAKRLVKAFDESEKDSLLVEDVFLDTATVDRYRRLLERAPD</sequence>